<evidence type="ECO:0000256" key="2">
    <source>
        <dbReference type="SAM" id="Phobius"/>
    </source>
</evidence>
<feature type="transmembrane region" description="Helical" evidence="2">
    <location>
        <begin position="6"/>
        <end position="27"/>
    </location>
</feature>
<evidence type="ECO:0000256" key="1">
    <source>
        <dbReference type="SAM" id="Coils"/>
    </source>
</evidence>
<keyword evidence="2" id="KW-0472">Membrane</keyword>
<keyword evidence="4" id="KW-1185">Reference proteome</keyword>
<protein>
    <submittedName>
        <fullName evidence="3">Uncharacterized protein</fullName>
    </submittedName>
</protein>
<name>A0ABV0DDW2_9PSED</name>
<dbReference type="Proteomes" id="UP001424532">
    <property type="component" value="Unassembled WGS sequence"/>
</dbReference>
<proteinExistence type="predicted"/>
<evidence type="ECO:0000313" key="4">
    <source>
        <dbReference type="Proteomes" id="UP001424532"/>
    </source>
</evidence>
<organism evidence="3 4">
    <name type="scientific">Pseudomonas sichuanensis</name>
    <dbReference type="NCBI Taxonomy" id="2213015"/>
    <lineage>
        <taxon>Bacteria</taxon>
        <taxon>Pseudomonadati</taxon>
        <taxon>Pseudomonadota</taxon>
        <taxon>Gammaproteobacteria</taxon>
        <taxon>Pseudomonadales</taxon>
        <taxon>Pseudomonadaceae</taxon>
        <taxon>Pseudomonas</taxon>
    </lineage>
</organism>
<keyword evidence="2" id="KW-0812">Transmembrane</keyword>
<sequence>MELSKITAGIVYLMISFGFIVVSVLTFYKLQSGRKILAYSSGVAILTATLLMSGGISELSTPLINIKARSDAKEISDLLSQSKEATERIKSLERDVSETKKDLSKQLAETINLKKRLSTQSASLDCALGDMPIVSKIIGISITIDSINRRIPVASESGRQVLRDRLEKNYGERADLKKQLKCIDPSKLDEGVTK</sequence>
<dbReference type="RefSeq" id="WP_347149520.1">
    <property type="nucleotide sequence ID" value="NZ_JBDLYL010000006.1"/>
</dbReference>
<evidence type="ECO:0000313" key="3">
    <source>
        <dbReference type="EMBL" id="MEN8639567.1"/>
    </source>
</evidence>
<keyword evidence="1" id="KW-0175">Coiled coil</keyword>
<feature type="coiled-coil region" evidence="1">
    <location>
        <begin position="75"/>
        <end position="120"/>
    </location>
</feature>
<keyword evidence="2" id="KW-1133">Transmembrane helix</keyword>
<feature type="transmembrane region" description="Helical" evidence="2">
    <location>
        <begin position="36"/>
        <end position="56"/>
    </location>
</feature>
<gene>
    <name evidence="3" type="ORF">ABFE88_07895</name>
</gene>
<dbReference type="EMBL" id="JBDLYL010000006">
    <property type="protein sequence ID" value="MEN8639567.1"/>
    <property type="molecule type" value="Genomic_DNA"/>
</dbReference>
<accession>A0ABV0DDW2</accession>
<comment type="caution">
    <text evidence="3">The sequence shown here is derived from an EMBL/GenBank/DDBJ whole genome shotgun (WGS) entry which is preliminary data.</text>
</comment>
<reference evidence="3 4" key="1">
    <citation type="submission" date="2024-05" db="EMBL/GenBank/DDBJ databases">
        <title>Sequence of Lycoming College course isolates.</title>
        <authorList>
            <person name="Reigle C.A."/>
            <person name="Newman J.D."/>
        </authorList>
    </citation>
    <scope>NUCLEOTIDE SEQUENCE [LARGE SCALE GENOMIC DNA]</scope>
    <source>
        <strain evidence="3 4">CAR-09</strain>
    </source>
</reference>